<name>A0A818F2V4_9BILA</name>
<gene>
    <name evidence="2" type="ORF">TIS948_LOCUS33171</name>
</gene>
<dbReference type="AlphaFoldDB" id="A0A818F2V4"/>
<dbReference type="Pfam" id="PF23040">
    <property type="entry name" value="PH_SSH1-like_1st"/>
    <property type="match status" value="1"/>
</dbReference>
<comment type="caution">
    <text evidence="2">The sequence shown here is derived from an EMBL/GenBank/DDBJ whole genome shotgun (WGS) entry which is preliminary data.</text>
</comment>
<feature type="domain" description="Slingshot N-terminal" evidence="1">
    <location>
        <begin position="91"/>
        <end position="169"/>
    </location>
</feature>
<dbReference type="InterPro" id="IPR043588">
    <property type="entry name" value="SSH-N"/>
</dbReference>
<sequence>DNHHLPIFRRFKSTTTHEYDALKNFFSCKAFFFHFNHTPPMATSSSPTKQIALFSDNENLSLPKIATVATNTIDRHLARIVAGNAENLRAHLDSMYKLLRPDDRLTLMVQLESGFPNRYRYLVIVTCVGRQETEESAILGFDVDTNEITIGMALPIWADLDISLDGDGIERLNLEIHW</sequence>
<organism evidence="2 3">
    <name type="scientific">Rotaria socialis</name>
    <dbReference type="NCBI Taxonomy" id="392032"/>
    <lineage>
        <taxon>Eukaryota</taxon>
        <taxon>Metazoa</taxon>
        <taxon>Spiralia</taxon>
        <taxon>Gnathifera</taxon>
        <taxon>Rotifera</taxon>
        <taxon>Eurotatoria</taxon>
        <taxon>Bdelloidea</taxon>
        <taxon>Philodinida</taxon>
        <taxon>Philodinidae</taxon>
        <taxon>Rotaria</taxon>
    </lineage>
</organism>
<feature type="non-terminal residue" evidence="2">
    <location>
        <position position="1"/>
    </location>
</feature>
<dbReference type="Proteomes" id="UP000663825">
    <property type="component" value="Unassembled WGS sequence"/>
</dbReference>
<dbReference type="GO" id="GO:0016791">
    <property type="term" value="F:phosphatase activity"/>
    <property type="evidence" value="ECO:0007669"/>
    <property type="project" value="InterPro"/>
</dbReference>
<dbReference type="EMBL" id="CAJNXB010006137">
    <property type="protein sequence ID" value="CAF3468653.1"/>
    <property type="molecule type" value="Genomic_DNA"/>
</dbReference>
<protein>
    <recommendedName>
        <fullName evidence="1">Slingshot N-terminal domain-containing protein</fullName>
    </recommendedName>
</protein>
<reference evidence="2" key="1">
    <citation type="submission" date="2021-02" db="EMBL/GenBank/DDBJ databases">
        <authorList>
            <person name="Nowell W R."/>
        </authorList>
    </citation>
    <scope>NUCLEOTIDE SEQUENCE</scope>
</reference>
<evidence type="ECO:0000313" key="2">
    <source>
        <dbReference type="EMBL" id="CAF3468653.1"/>
    </source>
</evidence>
<dbReference type="GO" id="GO:0003779">
    <property type="term" value="F:actin binding"/>
    <property type="evidence" value="ECO:0007669"/>
    <property type="project" value="InterPro"/>
</dbReference>
<proteinExistence type="predicted"/>
<accession>A0A818F2V4</accession>
<dbReference type="PANTHER" id="PTHR45864:SF2">
    <property type="entry name" value="PROTEIN PHOSPHATASE SLINGSHOT"/>
    <property type="match status" value="1"/>
</dbReference>
<dbReference type="GO" id="GO:0030837">
    <property type="term" value="P:negative regulation of actin filament polymerization"/>
    <property type="evidence" value="ECO:0007669"/>
    <property type="project" value="InterPro"/>
</dbReference>
<evidence type="ECO:0000313" key="3">
    <source>
        <dbReference type="Proteomes" id="UP000663825"/>
    </source>
</evidence>
<dbReference type="InterPro" id="IPR043587">
    <property type="entry name" value="Phosphatase_SSH-like"/>
</dbReference>
<evidence type="ECO:0000259" key="1">
    <source>
        <dbReference type="Pfam" id="PF23040"/>
    </source>
</evidence>
<dbReference type="PANTHER" id="PTHR45864">
    <property type="entry name" value="SLINGSHOT PROTEIN PHOSPHATASE HOMOLOG"/>
    <property type="match status" value="1"/>
</dbReference>
<dbReference type="OrthoDB" id="5779068at2759"/>